<evidence type="ECO:0000256" key="1">
    <source>
        <dbReference type="SAM" id="MobiDB-lite"/>
    </source>
</evidence>
<evidence type="ECO:0000313" key="3">
    <source>
        <dbReference type="Proteomes" id="UP000016933"/>
    </source>
</evidence>
<dbReference type="HOGENOM" id="CLU_1115739_0_0_1"/>
<dbReference type="AlphaFoldDB" id="M2YLH4"/>
<evidence type="ECO:0000313" key="2">
    <source>
        <dbReference type="EMBL" id="EME42856.1"/>
    </source>
</evidence>
<sequence>MVTPGAAGDSTRRLHEALGPVEEASKSSGVSKDERESIVFFSQLLSEFQDGDRQTPGLVAAVHLDAPVKLSFEWSPINVEVCKLYLICIILVQQRGTLSSRFVAEVQLEIQSTITQGDWKDHRTPPSALRLVKQTLHGQRDPICCMPAVSVHTLGHRLRIALTSSNIEVGVAMSSLAQGRVTRQVTTATRLGAGLVARISLVLASGHRRIGLALMQSDAHTFVRGRKRHRCCTISTSASVRITMSAREV</sequence>
<name>M2YLH4_DOTSN</name>
<gene>
    <name evidence="2" type="ORF">DOTSEDRAFT_35234</name>
</gene>
<reference evidence="3" key="1">
    <citation type="journal article" date="2012" name="PLoS Genet.">
        <title>The genomes of the fungal plant pathogens Cladosporium fulvum and Dothistroma septosporum reveal adaptation to different hosts and lifestyles but also signatures of common ancestry.</title>
        <authorList>
            <person name="de Wit P.J.G.M."/>
            <person name="van der Burgt A."/>
            <person name="Oekmen B."/>
            <person name="Stergiopoulos I."/>
            <person name="Abd-Elsalam K.A."/>
            <person name="Aerts A.L."/>
            <person name="Bahkali A.H."/>
            <person name="Beenen H.G."/>
            <person name="Chettri P."/>
            <person name="Cox M.P."/>
            <person name="Datema E."/>
            <person name="de Vries R.P."/>
            <person name="Dhillon B."/>
            <person name="Ganley A.R."/>
            <person name="Griffiths S.A."/>
            <person name="Guo Y."/>
            <person name="Hamelin R.C."/>
            <person name="Henrissat B."/>
            <person name="Kabir M.S."/>
            <person name="Jashni M.K."/>
            <person name="Kema G."/>
            <person name="Klaubauf S."/>
            <person name="Lapidus A."/>
            <person name="Levasseur A."/>
            <person name="Lindquist E."/>
            <person name="Mehrabi R."/>
            <person name="Ohm R.A."/>
            <person name="Owen T.J."/>
            <person name="Salamov A."/>
            <person name="Schwelm A."/>
            <person name="Schijlen E."/>
            <person name="Sun H."/>
            <person name="van den Burg H.A."/>
            <person name="van Ham R.C.H.J."/>
            <person name="Zhang S."/>
            <person name="Goodwin S.B."/>
            <person name="Grigoriev I.V."/>
            <person name="Collemare J."/>
            <person name="Bradshaw R.E."/>
        </authorList>
    </citation>
    <scope>NUCLEOTIDE SEQUENCE [LARGE SCALE GENOMIC DNA]</scope>
    <source>
        <strain evidence="3">NZE10 / CBS 128990</strain>
    </source>
</reference>
<accession>M2YLH4</accession>
<proteinExistence type="predicted"/>
<feature type="region of interest" description="Disordered" evidence="1">
    <location>
        <begin position="1"/>
        <end position="30"/>
    </location>
</feature>
<dbReference type="OrthoDB" id="2013972at2759"/>
<dbReference type="Proteomes" id="UP000016933">
    <property type="component" value="Unassembled WGS sequence"/>
</dbReference>
<protein>
    <submittedName>
        <fullName evidence="2">Uncharacterized protein</fullName>
    </submittedName>
</protein>
<dbReference type="EMBL" id="KB446540">
    <property type="protein sequence ID" value="EME42856.1"/>
    <property type="molecule type" value="Genomic_DNA"/>
</dbReference>
<keyword evidence="3" id="KW-1185">Reference proteome</keyword>
<reference evidence="2 3" key="2">
    <citation type="journal article" date="2012" name="PLoS Pathog.">
        <title>Diverse lifestyles and strategies of plant pathogenesis encoded in the genomes of eighteen Dothideomycetes fungi.</title>
        <authorList>
            <person name="Ohm R.A."/>
            <person name="Feau N."/>
            <person name="Henrissat B."/>
            <person name="Schoch C.L."/>
            <person name="Horwitz B.A."/>
            <person name="Barry K.W."/>
            <person name="Condon B.J."/>
            <person name="Copeland A.C."/>
            <person name="Dhillon B."/>
            <person name="Glaser F."/>
            <person name="Hesse C.N."/>
            <person name="Kosti I."/>
            <person name="LaButti K."/>
            <person name="Lindquist E.A."/>
            <person name="Lucas S."/>
            <person name="Salamov A.A."/>
            <person name="Bradshaw R.E."/>
            <person name="Ciuffetti L."/>
            <person name="Hamelin R.C."/>
            <person name="Kema G.H.J."/>
            <person name="Lawrence C."/>
            <person name="Scott J.A."/>
            <person name="Spatafora J.W."/>
            <person name="Turgeon B.G."/>
            <person name="de Wit P.J.G.M."/>
            <person name="Zhong S."/>
            <person name="Goodwin S.B."/>
            <person name="Grigoriev I.V."/>
        </authorList>
    </citation>
    <scope>NUCLEOTIDE SEQUENCE [LARGE SCALE GENOMIC DNA]</scope>
    <source>
        <strain evidence="3">NZE10 / CBS 128990</strain>
    </source>
</reference>
<organism evidence="2 3">
    <name type="scientific">Dothistroma septosporum (strain NZE10 / CBS 128990)</name>
    <name type="common">Red band needle blight fungus</name>
    <name type="synonym">Mycosphaerella pini</name>
    <dbReference type="NCBI Taxonomy" id="675120"/>
    <lineage>
        <taxon>Eukaryota</taxon>
        <taxon>Fungi</taxon>
        <taxon>Dikarya</taxon>
        <taxon>Ascomycota</taxon>
        <taxon>Pezizomycotina</taxon>
        <taxon>Dothideomycetes</taxon>
        <taxon>Dothideomycetidae</taxon>
        <taxon>Mycosphaerellales</taxon>
        <taxon>Mycosphaerellaceae</taxon>
        <taxon>Dothistroma</taxon>
    </lineage>
</organism>